<dbReference type="EMBL" id="SRPY01000160">
    <property type="protein sequence ID" value="KAG5927727.1"/>
    <property type="molecule type" value="Genomic_DNA"/>
</dbReference>
<feature type="domain" description="Tag1 C-terminal" evidence="2">
    <location>
        <begin position="201"/>
        <end position="314"/>
    </location>
</feature>
<sequence length="600" mass="64776">MPEYTVDDLVFHDVPYGDHGQMGIGANVSVTTYNEFPIGLTIPSLGFEVLVPNCDSSQPNIKVASALSNAIDVHPKSNVTVKAQGIIRDLPKSLVKACPSSKLSPLDQFMTRYLHGEDAKVYVRGKAPDTGDLPGWIGDLLESISLPLQFPGRSLDNFLRNFTLEDVDFKLPSPFADPSDPNGKPRVSGTVRIVAAIPGDMNFNIEVTSLRAKGDLFYESKKFGELNVNKWQMATSKIIRQSDDEDLLNVTSRITNAPIDILDGDTFSDVMQELLFGDDDIILDVESNVDAKVTTVLGDLVIRRIPAKGKVPVKHVPRDMLAGLAPQVGELQILNTSSTGVHVRALVNMTNTTPYTASIPFINIHLLKGTHLIGEAITRNLHLASGRNHDMVIEATWDPSSFGGDQAHQVGRHLLSEYLSGKNTTMTLKTHRDSFPTLPIIGHALSKINITLSTPRLTLPGEDGDGDGGGRDGANGGGGHGFIRDATFHILSSTASFTLASPLGHDTVHVEYINATAFYNHTEPVGQITHDGPIDVPPGLSQTPRLPVQWSADHVGFDKLRDALGGTLKLDAAAEVTVRVGSWIEKVHYSGKGIGARVSL</sequence>
<gene>
    <name evidence="5" type="ORF">E4U42_001885</name>
</gene>
<dbReference type="Pfam" id="PF26153">
    <property type="entry name" value="LEA-2L_5"/>
    <property type="match status" value="1"/>
</dbReference>
<evidence type="ECO:0000259" key="3">
    <source>
        <dbReference type="Pfam" id="PF26150"/>
    </source>
</evidence>
<dbReference type="Pfam" id="PF26150">
    <property type="entry name" value="LEA-2_4"/>
    <property type="match status" value="1"/>
</dbReference>
<organism evidence="5 6">
    <name type="scientific">Claviceps africana</name>
    <dbReference type="NCBI Taxonomy" id="83212"/>
    <lineage>
        <taxon>Eukaryota</taxon>
        <taxon>Fungi</taxon>
        <taxon>Dikarya</taxon>
        <taxon>Ascomycota</taxon>
        <taxon>Pezizomycotina</taxon>
        <taxon>Sordariomycetes</taxon>
        <taxon>Hypocreomycetidae</taxon>
        <taxon>Hypocreales</taxon>
        <taxon>Clavicipitaceae</taxon>
        <taxon>Claviceps</taxon>
    </lineage>
</organism>
<evidence type="ECO:0000259" key="2">
    <source>
        <dbReference type="Pfam" id="PF22786"/>
    </source>
</evidence>
<dbReference type="PANTHER" id="PTHR35895:SF3">
    <property type="entry name" value="PRE-RRNA PROCESSING PROTEIN"/>
    <property type="match status" value="1"/>
</dbReference>
<protein>
    <submittedName>
        <fullName evidence="5">Uncharacterized protein</fullName>
    </submittedName>
</protein>
<evidence type="ECO:0000313" key="6">
    <source>
        <dbReference type="Proteomes" id="UP000811619"/>
    </source>
</evidence>
<dbReference type="PANTHER" id="PTHR35895">
    <property type="entry name" value="CHROMOSOME 16, WHOLE GENOME SHOTGUN SEQUENCE"/>
    <property type="match status" value="1"/>
</dbReference>
<dbReference type="InterPro" id="IPR059065">
    <property type="entry name" value="Ig_Tag1-like_4th"/>
</dbReference>
<feature type="region of interest" description="Disordered" evidence="1">
    <location>
        <begin position="458"/>
        <end position="478"/>
    </location>
</feature>
<name>A0A8K0NJW6_9HYPO</name>
<dbReference type="InterPro" id="IPR046368">
    <property type="entry name" value="Tag1"/>
</dbReference>
<keyword evidence="6" id="KW-1185">Reference proteome</keyword>
<reference evidence="5" key="1">
    <citation type="journal article" date="2020" name="bioRxiv">
        <title>Whole genome comparisons of ergot fungi reveals the divergence and evolution of species within the genus Claviceps are the result of varying mechanisms driving genome evolution and host range expansion.</title>
        <authorList>
            <person name="Wyka S.A."/>
            <person name="Mondo S.J."/>
            <person name="Liu M."/>
            <person name="Dettman J."/>
            <person name="Nalam V."/>
            <person name="Broders K.D."/>
        </authorList>
    </citation>
    <scope>NUCLEOTIDE SEQUENCE</scope>
    <source>
        <strain evidence="5">CCC 489</strain>
    </source>
</reference>
<proteinExistence type="predicted"/>
<dbReference type="AlphaFoldDB" id="A0A8K0NJW6"/>
<feature type="domain" description="Tag1-like fifth Ig-like" evidence="4">
    <location>
        <begin position="479"/>
        <end position="587"/>
    </location>
</feature>
<dbReference type="InterPro" id="IPR055011">
    <property type="entry name" value="Tag1_C"/>
</dbReference>
<evidence type="ECO:0000256" key="1">
    <source>
        <dbReference type="SAM" id="MobiDB-lite"/>
    </source>
</evidence>
<evidence type="ECO:0000259" key="4">
    <source>
        <dbReference type="Pfam" id="PF26153"/>
    </source>
</evidence>
<comment type="caution">
    <text evidence="5">The sequence shown here is derived from an EMBL/GenBank/DDBJ whole genome shotgun (WGS) entry which is preliminary data.</text>
</comment>
<accession>A0A8K0NJW6</accession>
<dbReference type="GO" id="GO:0000329">
    <property type="term" value="C:fungal-type vacuole membrane"/>
    <property type="evidence" value="ECO:0007669"/>
    <property type="project" value="InterPro"/>
</dbReference>
<dbReference type="InterPro" id="IPR059066">
    <property type="entry name" value="Ig_Tag1-like_5th"/>
</dbReference>
<feature type="domain" description="Tag1-like fourth Ig-like" evidence="3">
    <location>
        <begin position="326"/>
        <end position="441"/>
    </location>
</feature>
<dbReference type="Pfam" id="PF22786">
    <property type="entry name" value="Tag1_C"/>
    <property type="match status" value="1"/>
</dbReference>
<evidence type="ECO:0000313" key="5">
    <source>
        <dbReference type="EMBL" id="KAG5927727.1"/>
    </source>
</evidence>
<dbReference type="Proteomes" id="UP000811619">
    <property type="component" value="Unassembled WGS sequence"/>
</dbReference>
<dbReference type="OrthoDB" id="5596576at2759"/>